<dbReference type="InterPro" id="IPR000847">
    <property type="entry name" value="LysR_HTH_N"/>
</dbReference>
<dbReference type="PRINTS" id="PR00039">
    <property type="entry name" value="HTHLYSR"/>
</dbReference>
<dbReference type="SUPFAM" id="SSF53850">
    <property type="entry name" value="Periplasmic binding protein-like II"/>
    <property type="match status" value="1"/>
</dbReference>
<keyword evidence="7" id="KW-1185">Reference proteome</keyword>
<gene>
    <name evidence="6" type="ORF">FNB15_02085</name>
</gene>
<dbReference type="Pfam" id="PF00126">
    <property type="entry name" value="HTH_1"/>
    <property type="match status" value="1"/>
</dbReference>
<evidence type="ECO:0000259" key="5">
    <source>
        <dbReference type="PROSITE" id="PS50931"/>
    </source>
</evidence>
<name>A0A516GX82_9PROT</name>
<keyword evidence="3" id="KW-0238">DNA-binding</keyword>
<dbReference type="InterPro" id="IPR050950">
    <property type="entry name" value="HTH-type_LysR_regulators"/>
</dbReference>
<dbReference type="GO" id="GO:0005829">
    <property type="term" value="C:cytosol"/>
    <property type="evidence" value="ECO:0007669"/>
    <property type="project" value="TreeGrafter"/>
</dbReference>
<dbReference type="InterPro" id="IPR036390">
    <property type="entry name" value="WH_DNA-bd_sf"/>
</dbReference>
<comment type="similarity">
    <text evidence="1">Belongs to the LysR transcriptional regulatory family.</text>
</comment>
<protein>
    <submittedName>
        <fullName evidence="6">LysR family transcriptional regulator</fullName>
    </submittedName>
</protein>
<dbReference type="Gene3D" id="1.10.10.10">
    <property type="entry name" value="Winged helix-like DNA-binding domain superfamily/Winged helix DNA-binding domain"/>
    <property type="match status" value="1"/>
</dbReference>
<dbReference type="Gene3D" id="3.40.190.10">
    <property type="entry name" value="Periplasmic binding protein-like II"/>
    <property type="match status" value="2"/>
</dbReference>
<evidence type="ECO:0000313" key="6">
    <source>
        <dbReference type="EMBL" id="QDO96141.1"/>
    </source>
</evidence>
<dbReference type="FunFam" id="1.10.10.10:FF:000001">
    <property type="entry name" value="LysR family transcriptional regulator"/>
    <property type="match status" value="1"/>
</dbReference>
<dbReference type="AlphaFoldDB" id="A0A516GX82"/>
<reference evidence="6 7" key="1">
    <citation type="submission" date="2019-07" db="EMBL/GenBank/DDBJ databases">
        <title>Genome sequencing for Ferrovibrio sp. K5.</title>
        <authorList>
            <person name="Park S.-J."/>
        </authorList>
    </citation>
    <scope>NUCLEOTIDE SEQUENCE [LARGE SCALE GENOMIC DNA]</scope>
    <source>
        <strain evidence="6 7">K5</strain>
    </source>
</reference>
<keyword evidence="4" id="KW-0804">Transcription</keyword>
<dbReference type="PANTHER" id="PTHR30419:SF8">
    <property type="entry name" value="NITROGEN ASSIMILATION TRANSCRIPTIONAL ACTIVATOR-RELATED"/>
    <property type="match status" value="1"/>
</dbReference>
<proteinExistence type="inferred from homology"/>
<dbReference type="KEGG" id="fer:FNB15_02085"/>
<dbReference type="PROSITE" id="PS50931">
    <property type="entry name" value="HTH_LYSR"/>
    <property type="match status" value="1"/>
</dbReference>
<dbReference type="RefSeq" id="WP_144067122.1">
    <property type="nucleotide sequence ID" value="NZ_CP041636.1"/>
</dbReference>
<dbReference type="SUPFAM" id="SSF46785">
    <property type="entry name" value="Winged helix' DNA-binding domain"/>
    <property type="match status" value="1"/>
</dbReference>
<dbReference type="GO" id="GO:0003677">
    <property type="term" value="F:DNA binding"/>
    <property type="evidence" value="ECO:0007669"/>
    <property type="project" value="UniProtKB-KW"/>
</dbReference>
<dbReference type="InterPro" id="IPR036388">
    <property type="entry name" value="WH-like_DNA-bd_sf"/>
</dbReference>
<dbReference type="GO" id="GO:0003700">
    <property type="term" value="F:DNA-binding transcription factor activity"/>
    <property type="evidence" value="ECO:0007669"/>
    <property type="project" value="InterPro"/>
</dbReference>
<dbReference type="InterPro" id="IPR005119">
    <property type="entry name" value="LysR_subst-bd"/>
</dbReference>
<evidence type="ECO:0000256" key="4">
    <source>
        <dbReference type="ARBA" id="ARBA00023163"/>
    </source>
</evidence>
<keyword evidence="2" id="KW-0805">Transcription regulation</keyword>
<evidence type="ECO:0000313" key="7">
    <source>
        <dbReference type="Proteomes" id="UP000317496"/>
    </source>
</evidence>
<organism evidence="6 7">
    <name type="scientific">Ferrovibrio terrae</name>
    <dbReference type="NCBI Taxonomy" id="2594003"/>
    <lineage>
        <taxon>Bacteria</taxon>
        <taxon>Pseudomonadati</taxon>
        <taxon>Pseudomonadota</taxon>
        <taxon>Alphaproteobacteria</taxon>
        <taxon>Rhodospirillales</taxon>
        <taxon>Rhodospirillaceae</taxon>
        <taxon>Ferrovibrio</taxon>
    </lineage>
</organism>
<evidence type="ECO:0000256" key="2">
    <source>
        <dbReference type="ARBA" id="ARBA00023015"/>
    </source>
</evidence>
<dbReference type="Proteomes" id="UP000317496">
    <property type="component" value="Chromosome"/>
</dbReference>
<dbReference type="EMBL" id="CP041636">
    <property type="protein sequence ID" value="QDO96141.1"/>
    <property type="molecule type" value="Genomic_DNA"/>
</dbReference>
<feature type="domain" description="HTH lysR-type" evidence="5">
    <location>
        <begin position="5"/>
        <end position="62"/>
    </location>
</feature>
<dbReference type="PANTHER" id="PTHR30419">
    <property type="entry name" value="HTH-TYPE TRANSCRIPTIONAL REGULATOR YBHD"/>
    <property type="match status" value="1"/>
</dbReference>
<dbReference type="OrthoDB" id="7282659at2"/>
<dbReference type="CDD" id="cd08440">
    <property type="entry name" value="PBP2_LTTR_like_4"/>
    <property type="match status" value="1"/>
</dbReference>
<dbReference type="Pfam" id="PF03466">
    <property type="entry name" value="LysR_substrate"/>
    <property type="match status" value="1"/>
</dbReference>
<evidence type="ECO:0000256" key="1">
    <source>
        <dbReference type="ARBA" id="ARBA00009437"/>
    </source>
</evidence>
<accession>A0A516GX82</accession>
<sequence>MTINLTLRQLELFTATMREGSFTQAAEKLRISQPALSTAIRKIEVELGLTLFDRTTRSVQPTPDGRHLFAVAEDLLRDFKVSMQGVAERASGLHGRLTLAVLPSVAASILPRALMQLQRKYPGIDVAIRDVMHERAVAMVADGLADFAVTTRIAETAALAYDEIGADRIHLVCRDDHVLAKGKGALPWSALEGHAYVAMAGSTSVRRLADAVLLQADFALQPRFEVEQIASCIALVSAGLGVTALPALTFSMFASDRLTMRPLTGPTISRQIGFLQLKGRQLSAPAVALAGEIRGAYGKR</sequence>
<evidence type="ECO:0000256" key="3">
    <source>
        <dbReference type="ARBA" id="ARBA00023125"/>
    </source>
</evidence>